<reference evidence="9 10" key="2">
    <citation type="journal article" date="2010" name="J. Bacteriol.">
        <title>Complete genome sequence of Beijerinckia indica subsp. indica.</title>
        <authorList>
            <person name="Tamas I."/>
            <person name="Dedysh S.N."/>
            <person name="Liesack W."/>
            <person name="Stott M.B."/>
            <person name="Alam M."/>
            <person name="Murrell J.C."/>
            <person name="Dunfield P.F."/>
        </authorList>
    </citation>
    <scope>NUCLEOTIDE SEQUENCE [LARGE SCALE GENOMIC DNA]</scope>
    <source>
        <strain evidence="10">ATCC 9039 / DSM 1715 / NCIMB 8712</strain>
    </source>
</reference>
<reference evidence="10" key="1">
    <citation type="submission" date="2008-03" db="EMBL/GenBank/DDBJ databases">
        <title>Complete sequence of chromosome of Beijerinckia indica subsp. indica ATCC 9039.</title>
        <authorList>
            <consortium name="US DOE Joint Genome Institute"/>
            <person name="Copeland A."/>
            <person name="Lucas S."/>
            <person name="Lapidus A."/>
            <person name="Glavina del Rio T."/>
            <person name="Dalin E."/>
            <person name="Tice H."/>
            <person name="Bruce D."/>
            <person name="Goodwin L."/>
            <person name="Pitluck S."/>
            <person name="LaButti K."/>
            <person name="Schmutz J."/>
            <person name="Larimer F."/>
            <person name="Land M."/>
            <person name="Hauser L."/>
            <person name="Kyrpides N."/>
            <person name="Mikhailova N."/>
            <person name="Dunfield P.F."/>
            <person name="Dedysh S.N."/>
            <person name="Liesack W."/>
            <person name="Saw J.H."/>
            <person name="Alam M."/>
            <person name="Chen Y."/>
            <person name="Murrell J.C."/>
            <person name="Richardson P."/>
        </authorList>
    </citation>
    <scope>NUCLEOTIDE SEQUENCE [LARGE SCALE GENOMIC DNA]</scope>
    <source>
        <strain evidence="10">ATCC 9039 / DSM 1715 / NCIMB 8712</strain>
    </source>
</reference>
<dbReference type="AlphaFoldDB" id="B2IG31"/>
<keyword evidence="7 8" id="KW-0472">Membrane</keyword>
<feature type="transmembrane region" description="Helical" evidence="8">
    <location>
        <begin position="94"/>
        <end position="112"/>
    </location>
</feature>
<protein>
    <recommendedName>
        <fullName evidence="8">Probable membrane transporter protein</fullName>
    </recommendedName>
</protein>
<dbReference type="PANTHER" id="PTHR30269:SF37">
    <property type="entry name" value="MEMBRANE TRANSPORTER PROTEIN"/>
    <property type="match status" value="1"/>
</dbReference>
<keyword evidence="5 8" id="KW-0812">Transmembrane</keyword>
<dbReference type="eggNOG" id="COG0730">
    <property type="taxonomic scope" value="Bacteria"/>
</dbReference>
<dbReference type="HOGENOM" id="CLU_054750_4_0_5"/>
<evidence type="ECO:0000256" key="5">
    <source>
        <dbReference type="ARBA" id="ARBA00022692"/>
    </source>
</evidence>
<keyword evidence="4 8" id="KW-1003">Cell membrane</keyword>
<evidence type="ECO:0000256" key="7">
    <source>
        <dbReference type="ARBA" id="ARBA00023136"/>
    </source>
</evidence>
<feature type="transmembrane region" description="Helical" evidence="8">
    <location>
        <begin position="195"/>
        <end position="216"/>
    </location>
</feature>
<dbReference type="InterPro" id="IPR052017">
    <property type="entry name" value="TSUP"/>
</dbReference>
<dbReference type="STRING" id="395963.Bind_2148"/>
<dbReference type="Pfam" id="PF01925">
    <property type="entry name" value="TauE"/>
    <property type="match status" value="1"/>
</dbReference>
<comment type="similarity">
    <text evidence="2 8">Belongs to the 4-toluene sulfonate uptake permease (TSUP) (TC 2.A.102) family.</text>
</comment>
<keyword evidence="10" id="KW-1185">Reference proteome</keyword>
<dbReference type="PANTHER" id="PTHR30269">
    <property type="entry name" value="TRANSMEMBRANE PROTEIN YFCA"/>
    <property type="match status" value="1"/>
</dbReference>
<comment type="subcellular location">
    <subcellularLocation>
        <location evidence="1 8">Cell membrane</location>
        <topology evidence="1 8">Multi-pass membrane protein</topology>
    </subcellularLocation>
</comment>
<dbReference type="GO" id="GO:0005886">
    <property type="term" value="C:plasma membrane"/>
    <property type="evidence" value="ECO:0007669"/>
    <property type="project" value="UniProtKB-SubCell"/>
</dbReference>
<accession>B2IG31</accession>
<evidence type="ECO:0000313" key="10">
    <source>
        <dbReference type="Proteomes" id="UP000001695"/>
    </source>
</evidence>
<keyword evidence="6 8" id="KW-1133">Transmembrane helix</keyword>
<keyword evidence="3" id="KW-0813">Transport</keyword>
<evidence type="ECO:0000256" key="4">
    <source>
        <dbReference type="ARBA" id="ARBA00022475"/>
    </source>
</evidence>
<evidence type="ECO:0000256" key="8">
    <source>
        <dbReference type="RuleBase" id="RU363041"/>
    </source>
</evidence>
<dbReference type="InterPro" id="IPR002781">
    <property type="entry name" value="TM_pro_TauE-like"/>
</dbReference>
<dbReference type="EMBL" id="CP001016">
    <property type="protein sequence ID" value="ACB95768.1"/>
    <property type="molecule type" value="Genomic_DNA"/>
</dbReference>
<organism evidence="9 10">
    <name type="scientific">Beijerinckia indica subsp. indica (strain ATCC 9039 / DSM 1715 / NCIMB 8712)</name>
    <dbReference type="NCBI Taxonomy" id="395963"/>
    <lineage>
        <taxon>Bacteria</taxon>
        <taxon>Pseudomonadati</taxon>
        <taxon>Pseudomonadota</taxon>
        <taxon>Alphaproteobacteria</taxon>
        <taxon>Hyphomicrobiales</taxon>
        <taxon>Beijerinckiaceae</taxon>
        <taxon>Beijerinckia</taxon>
    </lineage>
</organism>
<dbReference type="Proteomes" id="UP000001695">
    <property type="component" value="Chromosome"/>
</dbReference>
<feature type="transmembrane region" description="Helical" evidence="8">
    <location>
        <begin position="26"/>
        <end position="48"/>
    </location>
</feature>
<dbReference type="KEGG" id="bid:Bind_2148"/>
<evidence type="ECO:0000256" key="1">
    <source>
        <dbReference type="ARBA" id="ARBA00004651"/>
    </source>
</evidence>
<evidence type="ECO:0000313" key="9">
    <source>
        <dbReference type="EMBL" id="ACB95768.1"/>
    </source>
</evidence>
<gene>
    <name evidence="9" type="ordered locus">Bind_2148</name>
</gene>
<proteinExistence type="inferred from homology"/>
<evidence type="ECO:0000256" key="6">
    <source>
        <dbReference type="ARBA" id="ARBA00022989"/>
    </source>
</evidence>
<feature type="transmembrane region" description="Helical" evidence="8">
    <location>
        <begin position="132"/>
        <end position="151"/>
    </location>
</feature>
<feature type="transmembrane region" description="Helical" evidence="8">
    <location>
        <begin position="228"/>
        <end position="249"/>
    </location>
</feature>
<evidence type="ECO:0000256" key="2">
    <source>
        <dbReference type="ARBA" id="ARBA00009142"/>
    </source>
</evidence>
<dbReference type="OrthoDB" id="8421744at2"/>
<feature type="transmembrane region" description="Helical" evidence="8">
    <location>
        <begin position="69"/>
        <end position="88"/>
    </location>
</feature>
<name>B2IG31_BEII9</name>
<evidence type="ECO:0000256" key="3">
    <source>
        <dbReference type="ARBA" id="ARBA00022448"/>
    </source>
</evidence>
<sequence>MISFVVIFIVSLFAFAVSTVSGGGAGLVLIPILGLAVPVAQVPAALSIGTVTSSLSRIAVFRRSIRWDVVRWFVPSALPFSVLGAWVLTRVSPLYLELLLGCFLVSNIVFVFRSSQNKQTHTKRLPNSSLVLIGAAAGFISGFTGAVGLVFNQFYLRYGMRKEEIVATRAANEILLHAMKLALYFSFGLLTEQSFLAGVLVAIAAVLASFMMHYLLPYISEIFFRRVGYLAMCAAGVAMFMSAGSQLAMKDGLAVDYELHRGGEPEAKLHWRHYVFSVEFNHLYDMEFERIIPLSILPTALQEAVQQLAQNADETVIEEIFGLGSHNYEVSVRDGESIRKYHF</sequence>